<dbReference type="GO" id="GO:0006353">
    <property type="term" value="P:DNA-templated transcription termination"/>
    <property type="evidence" value="ECO:0007669"/>
    <property type="project" value="InterPro"/>
</dbReference>
<dbReference type="InterPro" id="IPR011112">
    <property type="entry name" value="Rho-like_N"/>
</dbReference>
<dbReference type="eggNOG" id="COG1475">
    <property type="taxonomic scope" value="Bacteria"/>
</dbReference>
<organism evidence="2 3">
    <name type="scientific">Allocoleopsis franciscana PCC 7113</name>
    <dbReference type="NCBI Taxonomy" id="1173027"/>
    <lineage>
        <taxon>Bacteria</taxon>
        <taxon>Bacillati</taxon>
        <taxon>Cyanobacteriota</taxon>
        <taxon>Cyanophyceae</taxon>
        <taxon>Coleofasciculales</taxon>
        <taxon>Coleofasciculaceae</taxon>
        <taxon>Allocoleopsis</taxon>
        <taxon>Allocoleopsis franciscana</taxon>
    </lineage>
</organism>
<dbReference type="RefSeq" id="WP_015181719.1">
    <property type="nucleotide sequence ID" value="NC_019738.1"/>
</dbReference>
<dbReference type="STRING" id="1173027.Mic7113_1697"/>
<dbReference type="AlphaFoldDB" id="K9WBH5"/>
<reference evidence="2 3" key="1">
    <citation type="submission" date="2012-06" db="EMBL/GenBank/DDBJ databases">
        <title>Finished chromosome of genome of Microcoleus sp. PCC 7113.</title>
        <authorList>
            <consortium name="US DOE Joint Genome Institute"/>
            <person name="Gugger M."/>
            <person name="Coursin T."/>
            <person name="Rippka R."/>
            <person name="Tandeau De Marsac N."/>
            <person name="Huntemann M."/>
            <person name="Wei C.-L."/>
            <person name="Han J."/>
            <person name="Detter J.C."/>
            <person name="Han C."/>
            <person name="Tapia R."/>
            <person name="Chen A."/>
            <person name="Kyrpides N."/>
            <person name="Mavromatis K."/>
            <person name="Markowitz V."/>
            <person name="Szeto E."/>
            <person name="Ivanova N."/>
            <person name="Pagani I."/>
            <person name="Pati A."/>
            <person name="Goodwin L."/>
            <person name="Nordberg H.P."/>
            <person name="Cantor M.N."/>
            <person name="Hua S.X."/>
            <person name="Woyke T."/>
            <person name="Kerfeld C.A."/>
        </authorList>
    </citation>
    <scope>NUCLEOTIDE SEQUENCE [LARGE SCALE GENOMIC DNA]</scope>
    <source>
        <strain evidence="2 3">PCC 7113</strain>
    </source>
</reference>
<gene>
    <name evidence="2" type="ORF">Mic7113_1697</name>
</gene>
<dbReference type="Pfam" id="PF07498">
    <property type="entry name" value="Rho_N"/>
    <property type="match status" value="1"/>
</dbReference>
<evidence type="ECO:0000313" key="3">
    <source>
        <dbReference type="Proteomes" id="UP000010471"/>
    </source>
</evidence>
<dbReference type="KEGG" id="mic:Mic7113_1697"/>
<accession>K9WBH5</accession>
<evidence type="ECO:0000259" key="1">
    <source>
        <dbReference type="Pfam" id="PF07498"/>
    </source>
</evidence>
<dbReference type="EMBL" id="CP003630">
    <property type="protein sequence ID" value="AFZ17563.1"/>
    <property type="molecule type" value="Genomic_DNA"/>
</dbReference>
<dbReference type="PATRIC" id="fig|1173027.3.peg.1877"/>
<sequence length="227" mass="25098">MSNLSDIGNLMHLYMDEIQPGEGTDAPEFLITATAKTLNKLGGRNWVPVIVKEIGEDQYEVIGNSFIYAVAEEAGLEKVWCIIADSSNETVELTKVLSGEVTPKINLSTATRDDIKAALQYLIEKPGAELKGVKLLIATDRIDEAPRQYWKTLDPITTLKCGITKGKKLNALKEVFYLTPQPMPEVIKESTSLNTLTAGELRDMAKKRGIAGYSKKRKNDLIELLSQ</sequence>
<proteinExistence type="predicted"/>
<dbReference type="OrthoDB" id="482313at2"/>
<feature type="domain" description="Rho termination factor-like N-terminal" evidence="1">
    <location>
        <begin position="193"/>
        <end position="223"/>
    </location>
</feature>
<dbReference type="HOGENOM" id="CLU_078978_0_0_3"/>
<dbReference type="Proteomes" id="UP000010471">
    <property type="component" value="Chromosome"/>
</dbReference>
<protein>
    <submittedName>
        <fullName evidence="2">Rho termination factor</fullName>
    </submittedName>
</protein>
<keyword evidence="3" id="KW-1185">Reference proteome</keyword>
<evidence type="ECO:0000313" key="2">
    <source>
        <dbReference type="EMBL" id="AFZ17563.1"/>
    </source>
</evidence>
<name>K9WBH5_9CYAN</name>